<proteinExistence type="predicted"/>
<protein>
    <submittedName>
        <fullName evidence="2">Uncharacterized protein</fullName>
    </submittedName>
</protein>
<evidence type="ECO:0000313" key="2">
    <source>
        <dbReference type="EMBL" id="KIN94729.1"/>
    </source>
</evidence>
<dbReference type="EMBL" id="KN832102">
    <property type="protein sequence ID" value="KIN94351.1"/>
    <property type="molecule type" value="Genomic_DNA"/>
</dbReference>
<reference evidence="2" key="3">
    <citation type="submission" date="2015-02" db="EMBL/GenBank/DDBJ databases">
        <title>Evolutionary Origins and Diversification of the Mycorrhizal Mutualists.</title>
        <authorList>
            <consortium name="DOE Joint Genome Institute"/>
            <consortium name="Mycorrhizal Genomics Consortium"/>
            <person name="Kohler A."/>
            <person name="Kuo A."/>
            <person name="Nagy L.G."/>
            <person name="Floudas D."/>
            <person name="Copeland A."/>
            <person name="Barry K.W."/>
            <person name="Cichocki N."/>
            <person name="Veneault-Fourrey C."/>
            <person name="LaButti K."/>
            <person name="Lindquist E.A."/>
            <person name="Lipzen A."/>
            <person name="Lundell T."/>
            <person name="Morin E."/>
            <person name="Murat C."/>
            <person name="Riley R."/>
            <person name="Ohm R."/>
            <person name="Sun H."/>
            <person name="Tunlid A."/>
            <person name="Henrissat B."/>
            <person name="Grigoriev I.V."/>
            <person name="Hibbett D.S."/>
            <person name="Martin F."/>
        </authorList>
    </citation>
    <scope>NUCLEOTIDE SEQUENCE</scope>
    <source>
        <strain evidence="2">Marx 270</strain>
    </source>
</reference>
<gene>
    <name evidence="2" type="ORF">M404DRAFT_1008116</name>
    <name evidence="1" type="ORF">M404DRAFT_1008425</name>
</gene>
<accession>A0A0C3N0U0</accession>
<sequence length="120" mass="13444">MLEKSSTITSTQLVELRQHLTACFICKPWTCRLPLHIQQSAAGPYMQVHSSSVSSSYVARRGRLNNRDRDRTYDSLSQKRLSPIHVISLRQLTIMTASTSMMHPAPATIASTRAKRVAFG</sequence>
<name>A0A0C3N0U0_PISTI</name>
<keyword evidence="3" id="KW-1185">Reference proteome</keyword>
<evidence type="ECO:0000313" key="1">
    <source>
        <dbReference type="EMBL" id="KIN94351.1"/>
    </source>
</evidence>
<reference evidence="3" key="2">
    <citation type="submission" date="2015-01" db="EMBL/GenBank/DDBJ databases">
        <title>Evolutionary Origins and Diversification of the Mycorrhizal Mutualists.</title>
        <authorList>
            <consortium name="DOE Joint Genome Institute"/>
            <consortium name="Mycorrhizal Genomics Consortium"/>
            <person name="Kohler A."/>
            <person name="Kuo A."/>
            <person name="Nagy L.G."/>
            <person name="Floudas D."/>
            <person name="Copeland A."/>
            <person name="Barry K.W."/>
            <person name="Cichocki N."/>
            <person name="Veneault-Fourrey C."/>
            <person name="LaButti K."/>
            <person name="Lindquist E.A."/>
            <person name="Lipzen A."/>
            <person name="Lundell T."/>
            <person name="Morin E."/>
            <person name="Murat C."/>
            <person name="Riley R."/>
            <person name="Ohm R."/>
            <person name="Sun H."/>
            <person name="Tunlid A."/>
            <person name="Henrissat B."/>
            <person name="Grigoriev I.V."/>
            <person name="Hibbett D.S."/>
            <person name="Martin F."/>
        </authorList>
    </citation>
    <scope>NUCLEOTIDE SEQUENCE [LARGE SCALE GENOMIC DNA]</scope>
    <source>
        <strain evidence="1 3">Marx 270</strain>
    </source>
</reference>
<evidence type="ECO:0000313" key="3">
    <source>
        <dbReference type="Proteomes" id="UP000054217"/>
    </source>
</evidence>
<dbReference type="AlphaFoldDB" id="A0A0C3N0U0"/>
<dbReference type="HOGENOM" id="CLU_2050578_0_0_1"/>
<reference evidence="2 3" key="1">
    <citation type="submission" date="2014-04" db="EMBL/GenBank/DDBJ databases">
        <authorList>
            <consortium name="DOE Joint Genome Institute"/>
            <person name="Kuo A."/>
            <person name="Kohler A."/>
            <person name="Costa M.D."/>
            <person name="Nagy L.G."/>
            <person name="Floudas D."/>
            <person name="Copeland A."/>
            <person name="Barry K.W."/>
            <person name="Cichocki N."/>
            <person name="Veneault-Fourrey C."/>
            <person name="LaButti K."/>
            <person name="Lindquist E.A."/>
            <person name="Lipzen A."/>
            <person name="Lundell T."/>
            <person name="Morin E."/>
            <person name="Murat C."/>
            <person name="Sun H."/>
            <person name="Tunlid A."/>
            <person name="Henrissat B."/>
            <person name="Grigoriev I.V."/>
            <person name="Hibbett D.S."/>
            <person name="Martin F."/>
            <person name="Nordberg H.P."/>
            <person name="Cantor M.N."/>
            <person name="Hua S.X."/>
        </authorList>
    </citation>
    <scope>NUCLEOTIDE SEQUENCE [LARGE SCALE GENOMIC DNA]</scope>
    <source>
        <strain evidence="2 3">Marx 270</strain>
    </source>
</reference>
<dbReference type="EMBL" id="KN832088">
    <property type="protein sequence ID" value="KIN94729.1"/>
    <property type="molecule type" value="Genomic_DNA"/>
</dbReference>
<organism evidence="2 3">
    <name type="scientific">Pisolithus tinctorius Marx 270</name>
    <dbReference type="NCBI Taxonomy" id="870435"/>
    <lineage>
        <taxon>Eukaryota</taxon>
        <taxon>Fungi</taxon>
        <taxon>Dikarya</taxon>
        <taxon>Basidiomycota</taxon>
        <taxon>Agaricomycotina</taxon>
        <taxon>Agaricomycetes</taxon>
        <taxon>Agaricomycetidae</taxon>
        <taxon>Boletales</taxon>
        <taxon>Sclerodermatineae</taxon>
        <taxon>Pisolithaceae</taxon>
        <taxon>Pisolithus</taxon>
    </lineage>
</organism>
<dbReference type="Proteomes" id="UP000054217">
    <property type="component" value="Unassembled WGS sequence"/>
</dbReference>